<dbReference type="CDD" id="cd05154">
    <property type="entry name" value="ACAD10_11_N-like"/>
    <property type="match status" value="1"/>
</dbReference>
<evidence type="ECO:0000313" key="3">
    <source>
        <dbReference type="Proteomes" id="UP001519363"/>
    </source>
</evidence>
<dbReference type="PANTHER" id="PTHR47829">
    <property type="entry name" value="HYDROLASE, PUTATIVE (AFU_ORTHOLOGUE AFUA_1G12880)-RELATED"/>
    <property type="match status" value="1"/>
</dbReference>
<sequence length="341" mass="36825">MSEELPGLDLVKLTAYLDERHPGLRDGELSAELIAGGRSNLTYSVTDGKHEWVLRRPPLGHVLATAHDMGREHRVITALRDTAVPVPTTVLLCTDDSVLGAPFYVMDRTPGVVLRTQQDAHWVNPEQARAISLHLIEVLADLHAVDPASVGLADFGRPEGFLSRQVARWKKQLDASRSRELPGVDELHAKLADTVPVSGTPAIVHGDYRLGNTLIGKDPVRITGVLDWEMSTLGDPLCDLGLLAVYSQGLGRDGAEITGSNSLPGLATIEEQIELYAQRSGRDVSRLGWYVGLSFFKLAVILEGIHFRFVSGKTVGAGFDNIGKISPLLIGGGLNALAEEN</sequence>
<dbReference type="Proteomes" id="UP001519363">
    <property type="component" value="Unassembled WGS sequence"/>
</dbReference>
<dbReference type="SUPFAM" id="SSF56112">
    <property type="entry name" value="Protein kinase-like (PK-like)"/>
    <property type="match status" value="1"/>
</dbReference>
<accession>A0ABS5A4J1</accession>
<dbReference type="PANTHER" id="PTHR47829:SF1">
    <property type="entry name" value="HAD FAMILY PHOSPHATASE"/>
    <property type="match status" value="1"/>
</dbReference>
<organism evidence="2 3">
    <name type="scientific">Crossiella equi</name>
    <dbReference type="NCBI Taxonomy" id="130796"/>
    <lineage>
        <taxon>Bacteria</taxon>
        <taxon>Bacillati</taxon>
        <taxon>Actinomycetota</taxon>
        <taxon>Actinomycetes</taxon>
        <taxon>Pseudonocardiales</taxon>
        <taxon>Pseudonocardiaceae</taxon>
        <taxon>Crossiella</taxon>
    </lineage>
</organism>
<comment type="caution">
    <text evidence="2">The sequence shown here is derived from an EMBL/GenBank/DDBJ whole genome shotgun (WGS) entry which is preliminary data.</text>
</comment>
<dbReference type="Gene3D" id="3.90.1200.10">
    <property type="match status" value="1"/>
</dbReference>
<feature type="domain" description="Aminoglycoside phosphotransferase" evidence="1">
    <location>
        <begin position="31"/>
        <end position="247"/>
    </location>
</feature>
<evidence type="ECO:0000259" key="1">
    <source>
        <dbReference type="Pfam" id="PF01636"/>
    </source>
</evidence>
<dbReference type="Gene3D" id="3.30.200.20">
    <property type="entry name" value="Phosphorylase Kinase, domain 1"/>
    <property type="match status" value="1"/>
</dbReference>
<gene>
    <name evidence="2" type="ORF">JOF53_000333</name>
</gene>
<dbReference type="Pfam" id="PF01636">
    <property type="entry name" value="APH"/>
    <property type="match status" value="1"/>
</dbReference>
<dbReference type="InterPro" id="IPR002575">
    <property type="entry name" value="Aminoglycoside_PTrfase"/>
</dbReference>
<dbReference type="RefSeq" id="WP_209706219.1">
    <property type="nucleotide sequence ID" value="NZ_JAGIOO010000001.1"/>
</dbReference>
<dbReference type="InterPro" id="IPR052898">
    <property type="entry name" value="ACAD10-like"/>
</dbReference>
<reference evidence="2 3" key="1">
    <citation type="submission" date="2021-03" db="EMBL/GenBank/DDBJ databases">
        <title>Sequencing the genomes of 1000 actinobacteria strains.</title>
        <authorList>
            <person name="Klenk H.-P."/>
        </authorList>
    </citation>
    <scope>NUCLEOTIDE SEQUENCE [LARGE SCALE GENOMIC DNA]</scope>
    <source>
        <strain evidence="2 3">DSM 44580</strain>
    </source>
</reference>
<evidence type="ECO:0000313" key="2">
    <source>
        <dbReference type="EMBL" id="MBP2471461.1"/>
    </source>
</evidence>
<dbReference type="EMBL" id="JAGIOO010000001">
    <property type="protein sequence ID" value="MBP2471461.1"/>
    <property type="molecule type" value="Genomic_DNA"/>
</dbReference>
<keyword evidence="3" id="KW-1185">Reference proteome</keyword>
<keyword evidence="2" id="KW-0808">Transferase</keyword>
<dbReference type="InterPro" id="IPR011009">
    <property type="entry name" value="Kinase-like_dom_sf"/>
</dbReference>
<dbReference type="InterPro" id="IPR041726">
    <property type="entry name" value="ACAD10_11_N"/>
</dbReference>
<name>A0ABS5A4J1_9PSEU</name>
<proteinExistence type="predicted"/>
<dbReference type="GO" id="GO:0016301">
    <property type="term" value="F:kinase activity"/>
    <property type="evidence" value="ECO:0007669"/>
    <property type="project" value="UniProtKB-KW"/>
</dbReference>
<keyword evidence="2" id="KW-0418">Kinase</keyword>
<protein>
    <submittedName>
        <fullName evidence="2">Aminoglycoside phosphotransferase (APT) family kinase protein</fullName>
    </submittedName>
</protein>